<evidence type="ECO:0000256" key="6">
    <source>
        <dbReference type="ARBA" id="ARBA00022989"/>
    </source>
</evidence>
<evidence type="ECO:0000313" key="9">
    <source>
        <dbReference type="EMBL" id="RKR76974.1"/>
    </source>
</evidence>
<feature type="transmembrane region" description="Helical" evidence="8">
    <location>
        <begin position="18"/>
        <end position="35"/>
    </location>
</feature>
<evidence type="ECO:0000313" key="10">
    <source>
        <dbReference type="Proteomes" id="UP000280099"/>
    </source>
</evidence>
<feature type="transmembrane region" description="Helical" evidence="8">
    <location>
        <begin position="218"/>
        <end position="237"/>
    </location>
</feature>
<evidence type="ECO:0000256" key="8">
    <source>
        <dbReference type="SAM" id="Phobius"/>
    </source>
</evidence>
<dbReference type="Pfam" id="PF01594">
    <property type="entry name" value="AI-2E_transport"/>
    <property type="match status" value="1"/>
</dbReference>
<keyword evidence="5 8" id="KW-0812">Transmembrane</keyword>
<comment type="subcellular location">
    <subcellularLocation>
        <location evidence="1">Cell membrane</location>
        <topology evidence="1">Multi-pass membrane protein</topology>
    </subcellularLocation>
</comment>
<feature type="transmembrane region" description="Helical" evidence="8">
    <location>
        <begin position="41"/>
        <end position="59"/>
    </location>
</feature>
<evidence type="ECO:0000256" key="1">
    <source>
        <dbReference type="ARBA" id="ARBA00004651"/>
    </source>
</evidence>
<proteinExistence type="inferred from homology"/>
<feature type="transmembrane region" description="Helical" evidence="8">
    <location>
        <begin position="308"/>
        <end position="333"/>
    </location>
</feature>
<evidence type="ECO:0000256" key="3">
    <source>
        <dbReference type="ARBA" id="ARBA00022448"/>
    </source>
</evidence>
<dbReference type="AlphaFoldDB" id="A0A420XHX3"/>
<dbReference type="PANTHER" id="PTHR21716">
    <property type="entry name" value="TRANSMEMBRANE PROTEIN"/>
    <property type="match status" value="1"/>
</dbReference>
<feature type="transmembrane region" description="Helical" evidence="8">
    <location>
        <begin position="157"/>
        <end position="178"/>
    </location>
</feature>
<keyword evidence="3" id="KW-0813">Transport</keyword>
<accession>A0A420XHX3</accession>
<name>A0A420XHX3_9PAST</name>
<feature type="transmembrane region" description="Helical" evidence="8">
    <location>
        <begin position="71"/>
        <end position="94"/>
    </location>
</feature>
<reference evidence="9 10" key="1">
    <citation type="submission" date="2018-10" db="EMBL/GenBank/DDBJ databases">
        <title>Genomic Encyclopedia of Type Strains, Phase IV (KMG-IV): sequencing the most valuable type-strain genomes for metagenomic binning, comparative biology and taxonomic classification.</title>
        <authorList>
            <person name="Goeker M."/>
        </authorList>
    </citation>
    <scope>NUCLEOTIDE SEQUENCE [LARGE SCALE GENOMIC DNA]</scope>
    <source>
        <strain evidence="9 10">DSM 23800</strain>
    </source>
</reference>
<feature type="transmembrane region" description="Helical" evidence="8">
    <location>
        <begin position="279"/>
        <end position="302"/>
    </location>
</feature>
<feature type="transmembrane region" description="Helical" evidence="8">
    <location>
        <begin position="243"/>
        <end position="267"/>
    </location>
</feature>
<dbReference type="GO" id="GO:0055085">
    <property type="term" value="P:transmembrane transport"/>
    <property type="evidence" value="ECO:0007669"/>
    <property type="project" value="TreeGrafter"/>
</dbReference>
<keyword evidence="7 8" id="KW-0472">Membrane</keyword>
<keyword evidence="4" id="KW-1003">Cell membrane</keyword>
<organism evidence="9 10">
    <name type="scientific">Otariodibacter oris</name>
    <dbReference type="NCBI Taxonomy" id="1032623"/>
    <lineage>
        <taxon>Bacteria</taxon>
        <taxon>Pseudomonadati</taxon>
        <taxon>Pseudomonadota</taxon>
        <taxon>Gammaproteobacteria</taxon>
        <taxon>Pasteurellales</taxon>
        <taxon>Pasteurellaceae</taxon>
        <taxon>Otariodibacter</taxon>
    </lineage>
</organism>
<evidence type="ECO:0000256" key="4">
    <source>
        <dbReference type="ARBA" id="ARBA00022475"/>
    </source>
</evidence>
<gene>
    <name evidence="9" type="ORF">DES31_0287</name>
</gene>
<dbReference type="InterPro" id="IPR002549">
    <property type="entry name" value="AI-2E-like"/>
</dbReference>
<dbReference type="RefSeq" id="WP_121121264.1">
    <property type="nucleotide sequence ID" value="NZ_CP016604.1"/>
</dbReference>
<dbReference type="PANTHER" id="PTHR21716:SF53">
    <property type="entry name" value="PERMEASE PERM-RELATED"/>
    <property type="match status" value="1"/>
</dbReference>
<keyword evidence="10" id="KW-1185">Reference proteome</keyword>
<sequence length="359" mass="40585">MIEIFQNWYRQKFNDPQTAVLVAILLIGFGTLYFFNQILMPLLIAIVFAYLLEWPIRFFTNTLKLPRLLSLILVLGGFVSVSIFLFVVILPALWNQAVTFLKDLPSMFNLLNEWLLALPEHYPELIDYVTLDSMMTALRSKIVGFGDSLLAFSLNSIVSLVGLGIYAFLVPLMVFFLLKDKTIFIQDVERFLPQNRHLAMRVWGEMQQQIANYIRGKFLEILIVGVVTYILFLFFHLRYPLLLSAAVGLSVLVPYIGAVLVAIPVALVALFQFGLSPDFYYVLLAFVISQLLDGNLLVPFLFSEAVNLHPLTIIVSVLIFGGLWGFWGVFFAIPLATLVKAVLKAISATKDNFADEELL</sequence>
<dbReference type="Proteomes" id="UP000280099">
    <property type="component" value="Unassembled WGS sequence"/>
</dbReference>
<dbReference type="GO" id="GO:0005886">
    <property type="term" value="C:plasma membrane"/>
    <property type="evidence" value="ECO:0007669"/>
    <property type="project" value="UniProtKB-SubCell"/>
</dbReference>
<evidence type="ECO:0000256" key="2">
    <source>
        <dbReference type="ARBA" id="ARBA00009773"/>
    </source>
</evidence>
<protein>
    <submittedName>
        <fullName evidence="9">Putative permease</fullName>
    </submittedName>
</protein>
<comment type="caution">
    <text evidence="9">The sequence shown here is derived from an EMBL/GenBank/DDBJ whole genome shotgun (WGS) entry which is preliminary data.</text>
</comment>
<keyword evidence="6 8" id="KW-1133">Transmembrane helix</keyword>
<comment type="similarity">
    <text evidence="2">Belongs to the autoinducer-2 exporter (AI-2E) (TC 2.A.86) family.</text>
</comment>
<evidence type="ECO:0000256" key="5">
    <source>
        <dbReference type="ARBA" id="ARBA00022692"/>
    </source>
</evidence>
<evidence type="ECO:0000256" key="7">
    <source>
        <dbReference type="ARBA" id="ARBA00023136"/>
    </source>
</evidence>
<dbReference type="EMBL" id="RBJC01000004">
    <property type="protein sequence ID" value="RKR76974.1"/>
    <property type="molecule type" value="Genomic_DNA"/>
</dbReference>
<dbReference type="OrthoDB" id="5562213at2"/>